<evidence type="ECO:0008006" key="5">
    <source>
        <dbReference type="Google" id="ProtNLM"/>
    </source>
</evidence>
<feature type="region of interest" description="Disordered" evidence="1">
    <location>
        <begin position="152"/>
        <end position="171"/>
    </location>
</feature>
<proteinExistence type="predicted"/>
<feature type="chain" id="PRO_5045210604" description="Dirigent-like protein" evidence="2">
    <location>
        <begin position="35"/>
        <end position="184"/>
    </location>
</feature>
<keyword evidence="2" id="KW-0732">Signal</keyword>
<protein>
    <recommendedName>
        <fullName evidence="5">Dirigent-like protein</fullName>
    </recommendedName>
</protein>
<organism evidence="3 4">
    <name type="scientific">Micromonospora tarensis</name>
    <dbReference type="NCBI Taxonomy" id="2806100"/>
    <lineage>
        <taxon>Bacteria</taxon>
        <taxon>Bacillati</taxon>
        <taxon>Actinomycetota</taxon>
        <taxon>Actinomycetes</taxon>
        <taxon>Micromonosporales</taxon>
        <taxon>Micromonosporaceae</taxon>
        <taxon>Micromonospora</taxon>
    </lineage>
</organism>
<evidence type="ECO:0000313" key="4">
    <source>
        <dbReference type="Proteomes" id="UP000622245"/>
    </source>
</evidence>
<feature type="signal peptide" evidence="2">
    <location>
        <begin position="1"/>
        <end position="34"/>
    </location>
</feature>
<comment type="caution">
    <text evidence="3">The sequence shown here is derived from an EMBL/GenBank/DDBJ whole genome shotgun (WGS) entry which is preliminary data.</text>
</comment>
<name>A0ABS1YC70_9ACTN</name>
<evidence type="ECO:0000313" key="3">
    <source>
        <dbReference type="EMBL" id="MBM0275006.1"/>
    </source>
</evidence>
<evidence type="ECO:0000256" key="2">
    <source>
        <dbReference type="SAM" id="SignalP"/>
    </source>
</evidence>
<accession>A0ABS1YC70</accession>
<gene>
    <name evidence="3" type="ORF">JM949_05820</name>
</gene>
<keyword evidence="4" id="KW-1185">Reference proteome</keyword>
<reference evidence="3 4" key="1">
    <citation type="submission" date="2021-01" db="EMBL/GenBank/DDBJ databases">
        <title>Draft genome sequence of Micromonospora sp. strain STR1s_6.</title>
        <authorList>
            <person name="Karlyshev A."/>
            <person name="Jawad R."/>
        </authorList>
    </citation>
    <scope>NUCLEOTIDE SEQUENCE [LARGE SCALE GENOMIC DNA]</scope>
    <source>
        <strain evidence="3 4">STR1S-6</strain>
    </source>
</reference>
<evidence type="ECO:0000256" key="1">
    <source>
        <dbReference type="SAM" id="MobiDB-lite"/>
    </source>
</evidence>
<dbReference type="EMBL" id="JAEVHL010000015">
    <property type="protein sequence ID" value="MBM0275006.1"/>
    <property type="molecule type" value="Genomic_DNA"/>
</dbReference>
<dbReference type="Proteomes" id="UP000622245">
    <property type="component" value="Unassembled WGS sequence"/>
</dbReference>
<sequence>MGMCDRMNVLSKVVMVGAVGITLAAAAFTGVALAAGEDEPTGSNGGSIVEDYTYPGAAGILASYKVELIAGDGHIVWADCSTPPTGDIGLIKVYTTELIGQNDEGLICFRALGPVGRLDLKVPAVFEIRGDGITRGTGHNGTATVTTEAGVKTTKGLDPDGSTQFGIGEGGEEPTTLLQLTVAP</sequence>